<name>A0AAU8FHD7_9BACT</name>
<dbReference type="SUPFAM" id="SSF50952">
    <property type="entry name" value="Soluble quinoprotein glucose dehydrogenase"/>
    <property type="match status" value="1"/>
</dbReference>
<dbReference type="PANTHER" id="PTHR19328">
    <property type="entry name" value="HEDGEHOG-INTERACTING PROTEIN"/>
    <property type="match status" value="1"/>
</dbReference>
<keyword evidence="1" id="KW-0732">Signal</keyword>
<reference evidence="3" key="1">
    <citation type="submission" date="2024-06" db="EMBL/GenBank/DDBJ databases">
        <title>Sequencing and assembly of the genome of Dyadobacter sp. strain 676, a symbiont of Cyamopsis tetragonoloba.</title>
        <authorList>
            <person name="Guro P."/>
            <person name="Sazanova A."/>
            <person name="Kuznetsova I."/>
            <person name="Belimov A."/>
            <person name="Safronova V."/>
        </authorList>
    </citation>
    <scope>NUCLEOTIDE SEQUENCE</scope>
    <source>
        <strain evidence="3">676</strain>
    </source>
</reference>
<proteinExistence type="predicted"/>
<dbReference type="AlphaFoldDB" id="A0AAU8FHD7"/>
<accession>A0AAU8FHD7</accession>
<sequence>MPFFRPICLIAFHFLLLNQPCTAQKTGPEKFEKRIIAKGLSDPWEIIYGPDSHLWVTESKGYRVLRIDPAGGKKSVLLDLNTEKFFPDYDSIDEAADGGKPMPQGGLMGMALHPRLLTGKPFVYLAYVYDFEGKNHSGDGRDPQDQGFHYKTRIVRYHYNRQDNKLERPQTICDSIPGSNDHNGGRLLIAAVNGRDYLFYSIGDMGAGQYQNAARPNYAQTLASYEGKILRFHTEPETGGEWVPADNPFNNEGRSAVWSLGHRNAQGLASMKLGGDEIIFSSEHGPFSDDEINIIKRGGNYGHPLVIGYPDGNYNGLAAGVTAYDSLPGPWNTTYPVIADELTNARKLKNFEPPVKSFFPTPNKTLLAYMDTIRTGQKSPVWPSLAPSGIAAYTSGAIPGWEGSLLLTSLKNGKVVRVRLSADGKAVKGQTDYFHNQVRYRDVAISADGRSVYLVTDRSVVTSGPSGENPEQSAEQGAIIEFTYKK</sequence>
<evidence type="ECO:0000256" key="1">
    <source>
        <dbReference type="SAM" id="SignalP"/>
    </source>
</evidence>
<feature type="chain" id="PRO_5043549252" evidence="1">
    <location>
        <begin position="24"/>
        <end position="486"/>
    </location>
</feature>
<evidence type="ECO:0000313" key="3">
    <source>
        <dbReference type="EMBL" id="XCH23005.1"/>
    </source>
</evidence>
<feature type="domain" description="Glucose/Sorbosone dehydrogenase" evidence="2">
    <location>
        <begin position="40"/>
        <end position="316"/>
    </location>
</feature>
<feature type="domain" description="Glucose/Sorbosone dehydrogenase" evidence="2">
    <location>
        <begin position="340"/>
        <end position="458"/>
    </location>
</feature>
<dbReference type="Pfam" id="PF07995">
    <property type="entry name" value="GSDH"/>
    <property type="match status" value="2"/>
</dbReference>
<dbReference type="InterPro" id="IPR011042">
    <property type="entry name" value="6-blade_b-propeller_TolB-like"/>
</dbReference>
<dbReference type="InterPro" id="IPR012938">
    <property type="entry name" value="Glc/Sorbosone_DH"/>
</dbReference>
<dbReference type="PANTHER" id="PTHR19328:SF13">
    <property type="entry name" value="HIPL1 PROTEIN"/>
    <property type="match status" value="1"/>
</dbReference>
<dbReference type="RefSeq" id="WP_353718331.1">
    <property type="nucleotide sequence ID" value="NZ_CP159289.1"/>
</dbReference>
<dbReference type="InterPro" id="IPR011041">
    <property type="entry name" value="Quinoprot_gluc/sorb_DH_b-prop"/>
</dbReference>
<protein>
    <submittedName>
        <fullName evidence="3">PQQ-dependent sugar dehydrogenase</fullName>
    </submittedName>
</protein>
<feature type="signal peptide" evidence="1">
    <location>
        <begin position="1"/>
        <end position="23"/>
    </location>
</feature>
<dbReference type="Gene3D" id="2.120.10.30">
    <property type="entry name" value="TolB, C-terminal domain"/>
    <property type="match status" value="1"/>
</dbReference>
<evidence type="ECO:0000259" key="2">
    <source>
        <dbReference type="Pfam" id="PF07995"/>
    </source>
</evidence>
<organism evidence="3">
    <name type="scientific">Dyadobacter sp. 676</name>
    <dbReference type="NCBI Taxonomy" id="3088362"/>
    <lineage>
        <taxon>Bacteria</taxon>
        <taxon>Pseudomonadati</taxon>
        <taxon>Bacteroidota</taxon>
        <taxon>Cytophagia</taxon>
        <taxon>Cytophagales</taxon>
        <taxon>Spirosomataceae</taxon>
        <taxon>Dyadobacter</taxon>
    </lineage>
</organism>
<dbReference type="EMBL" id="CP159289">
    <property type="protein sequence ID" value="XCH23005.1"/>
    <property type="molecule type" value="Genomic_DNA"/>
</dbReference>
<gene>
    <name evidence="3" type="ORF">ABV298_22100</name>
</gene>